<dbReference type="Gene3D" id="3.40.50.880">
    <property type="match status" value="1"/>
</dbReference>
<dbReference type="Pfam" id="PF00117">
    <property type="entry name" value="GATase"/>
    <property type="match status" value="1"/>
</dbReference>
<dbReference type="PRINTS" id="PR00099">
    <property type="entry name" value="CPSGATASE"/>
</dbReference>
<accession>A0ABN1BIL6</accession>
<sequence length="193" mass="21838">MILLIDNYDSFTYNLYQYLGEHKKEVIVRRNDQITTDDIHQLQPEAIVLSPGPGYPEDAGNCIEIIQTFYQQIPMLGICLGHQAIGSAFGAIITPAQQMKHGKTSSLKHEGKGLFQSITVPIEVMRYHSLVIEKQTLPEPFEVMATAMDDEEIMAFQHPEYPLYALQFHPESIGTEAGKQMLRNFLREVKTGV</sequence>
<keyword evidence="1" id="KW-0315">Glutamine amidotransferase</keyword>
<feature type="domain" description="Glutamine amidotransferase" evidence="2">
    <location>
        <begin position="3"/>
        <end position="188"/>
    </location>
</feature>
<reference evidence="3 4" key="1">
    <citation type="journal article" date="2019" name="Int. J. Syst. Evol. Microbiol.">
        <title>The Global Catalogue of Microorganisms (GCM) 10K type strain sequencing project: providing services to taxonomists for standard genome sequencing and annotation.</title>
        <authorList>
            <consortium name="The Broad Institute Genomics Platform"/>
            <consortium name="The Broad Institute Genome Sequencing Center for Infectious Disease"/>
            <person name="Wu L."/>
            <person name="Ma J."/>
        </authorList>
    </citation>
    <scope>NUCLEOTIDE SEQUENCE [LARGE SCALE GENOMIC DNA]</scope>
    <source>
        <strain evidence="3 4">JCM 12389</strain>
    </source>
</reference>
<dbReference type="InterPro" id="IPR050472">
    <property type="entry name" value="Anth_synth/Amidotransfase"/>
</dbReference>
<evidence type="ECO:0000256" key="1">
    <source>
        <dbReference type="ARBA" id="ARBA00022962"/>
    </source>
</evidence>
<name>A0ABN1BIL6_9BACI</name>
<dbReference type="InterPro" id="IPR006221">
    <property type="entry name" value="TrpG/PapA_dom"/>
</dbReference>
<gene>
    <name evidence="3" type="ORF">GCM10008986_27280</name>
</gene>
<organism evidence="3 4">
    <name type="scientific">Salinibacillus aidingensis</name>
    <dbReference type="NCBI Taxonomy" id="237684"/>
    <lineage>
        <taxon>Bacteria</taxon>
        <taxon>Bacillati</taxon>
        <taxon>Bacillota</taxon>
        <taxon>Bacilli</taxon>
        <taxon>Bacillales</taxon>
        <taxon>Bacillaceae</taxon>
        <taxon>Salinibacillus</taxon>
    </lineage>
</organism>
<dbReference type="PANTHER" id="PTHR43418">
    <property type="entry name" value="MULTIFUNCTIONAL TRYPTOPHAN BIOSYNTHESIS PROTEIN-RELATED"/>
    <property type="match status" value="1"/>
</dbReference>
<protein>
    <submittedName>
        <fullName evidence="3">Aminodeoxychorismate/anthranilate synthase component II</fullName>
    </submittedName>
</protein>
<dbReference type="EMBL" id="BAAADO010000005">
    <property type="protein sequence ID" value="GAA0498688.1"/>
    <property type="molecule type" value="Genomic_DNA"/>
</dbReference>
<dbReference type="CDD" id="cd01743">
    <property type="entry name" value="GATase1_Anthranilate_Synthase"/>
    <property type="match status" value="1"/>
</dbReference>
<dbReference type="InterPro" id="IPR017926">
    <property type="entry name" value="GATASE"/>
</dbReference>
<dbReference type="PROSITE" id="PS51273">
    <property type="entry name" value="GATASE_TYPE_1"/>
    <property type="match status" value="1"/>
</dbReference>
<dbReference type="PRINTS" id="PR00097">
    <property type="entry name" value="ANTSNTHASEII"/>
</dbReference>
<dbReference type="PANTHER" id="PTHR43418:SF4">
    <property type="entry name" value="MULTIFUNCTIONAL TRYPTOPHAN BIOSYNTHESIS PROTEIN"/>
    <property type="match status" value="1"/>
</dbReference>
<comment type="caution">
    <text evidence="3">The sequence shown here is derived from an EMBL/GenBank/DDBJ whole genome shotgun (WGS) entry which is preliminary data.</text>
</comment>
<evidence type="ECO:0000313" key="3">
    <source>
        <dbReference type="EMBL" id="GAA0498688.1"/>
    </source>
</evidence>
<dbReference type="RefSeq" id="WP_343842143.1">
    <property type="nucleotide sequence ID" value="NZ_BAAADO010000005.1"/>
</dbReference>
<dbReference type="SUPFAM" id="SSF52317">
    <property type="entry name" value="Class I glutamine amidotransferase-like"/>
    <property type="match status" value="1"/>
</dbReference>
<dbReference type="InterPro" id="IPR029062">
    <property type="entry name" value="Class_I_gatase-like"/>
</dbReference>
<keyword evidence="4" id="KW-1185">Reference proteome</keyword>
<dbReference type="NCBIfam" id="TIGR00566">
    <property type="entry name" value="trpG_papA"/>
    <property type="match status" value="1"/>
</dbReference>
<evidence type="ECO:0000259" key="2">
    <source>
        <dbReference type="Pfam" id="PF00117"/>
    </source>
</evidence>
<evidence type="ECO:0000313" key="4">
    <source>
        <dbReference type="Proteomes" id="UP001500880"/>
    </source>
</evidence>
<proteinExistence type="predicted"/>
<dbReference type="Proteomes" id="UP001500880">
    <property type="component" value="Unassembled WGS sequence"/>
</dbReference>
<dbReference type="PRINTS" id="PR00096">
    <property type="entry name" value="GATASE"/>
</dbReference>